<reference evidence="1" key="1">
    <citation type="submission" date="2016-06" db="UniProtKB">
        <authorList>
            <consortium name="WormBaseParasite"/>
        </authorList>
    </citation>
    <scope>IDENTIFICATION</scope>
</reference>
<evidence type="ECO:0000313" key="1">
    <source>
        <dbReference type="WBParaSite" id="GPUH_0002683601-mRNA-1"/>
    </source>
</evidence>
<dbReference type="AlphaFoldDB" id="A0A183F0R5"/>
<name>A0A183F0R5_9BILA</name>
<sequence length="57" mass="6178">LPGVGRSTVKALLRREVLHVLATEPKPFSKIECLLPDSELFAGLSVEEAAKSVGDFR</sequence>
<organism evidence="1">
    <name type="scientific">Gongylonema pulchrum</name>
    <dbReference type="NCBI Taxonomy" id="637853"/>
    <lineage>
        <taxon>Eukaryota</taxon>
        <taxon>Metazoa</taxon>
        <taxon>Ecdysozoa</taxon>
        <taxon>Nematoda</taxon>
        <taxon>Chromadorea</taxon>
        <taxon>Rhabditida</taxon>
        <taxon>Spirurina</taxon>
        <taxon>Spiruromorpha</taxon>
        <taxon>Spiruroidea</taxon>
        <taxon>Gongylonematidae</taxon>
        <taxon>Gongylonema</taxon>
    </lineage>
</organism>
<protein>
    <submittedName>
        <fullName evidence="1">Holliday junction branch migration protein RuvA</fullName>
    </submittedName>
</protein>
<proteinExistence type="predicted"/>
<dbReference type="WBParaSite" id="GPUH_0002683601-mRNA-1">
    <property type="protein sequence ID" value="GPUH_0002683601-mRNA-1"/>
    <property type="gene ID" value="GPUH_0002683601"/>
</dbReference>
<accession>A0A183F0R5</accession>